<evidence type="ECO:0000313" key="12">
    <source>
        <dbReference type="EMBL" id="MBK0378912.1"/>
    </source>
</evidence>
<dbReference type="InterPro" id="IPR001789">
    <property type="entry name" value="Sig_transdc_resp-reg_receiver"/>
</dbReference>
<dbReference type="SUPFAM" id="SSF47384">
    <property type="entry name" value="Homodimeric domain of signal transducing histidine kinase"/>
    <property type="match status" value="1"/>
</dbReference>
<protein>
    <recommendedName>
        <fullName evidence="2">histidine kinase</fullName>
        <ecNumber evidence="2">2.7.13.3</ecNumber>
    </recommendedName>
</protein>
<keyword evidence="7" id="KW-0472">Membrane</keyword>
<evidence type="ECO:0000259" key="11">
    <source>
        <dbReference type="PROSITE" id="PS50110"/>
    </source>
</evidence>
<evidence type="ECO:0000256" key="1">
    <source>
        <dbReference type="ARBA" id="ARBA00000085"/>
    </source>
</evidence>
<dbReference type="EC" id="2.7.13.3" evidence="2"/>
<evidence type="ECO:0000256" key="7">
    <source>
        <dbReference type="SAM" id="Phobius"/>
    </source>
</evidence>
<dbReference type="Proteomes" id="UP000613193">
    <property type="component" value="Unassembled WGS sequence"/>
</dbReference>
<dbReference type="PANTHER" id="PTHR43547">
    <property type="entry name" value="TWO-COMPONENT HISTIDINE KINASE"/>
    <property type="match status" value="1"/>
</dbReference>
<dbReference type="Gene3D" id="1.10.10.60">
    <property type="entry name" value="Homeodomain-like"/>
    <property type="match status" value="1"/>
</dbReference>
<dbReference type="Pfam" id="PF07495">
    <property type="entry name" value="Y_Y_Y"/>
    <property type="match status" value="1"/>
</dbReference>
<comment type="caution">
    <text evidence="12">The sequence shown here is derived from an EMBL/GenBank/DDBJ whole genome shotgun (WGS) entry which is preliminary data.</text>
</comment>
<gene>
    <name evidence="12" type="ORF">I5M19_06315</name>
</gene>
<dbReference type="CDD" id="cd00082">
    <property type="entry name" value="HisKA"/>
    <property type="match status" value="1"/>
</dbReference>
<feature type="transmembrane region" description="Helical" evidence="7">
    <location>
        <begin position="786"/>
        <end position="809"/>
    </location>
</feature>
<feature type="domain" description="HTH araC/xylS-type" evidence="9">
    <location>
        <begin position="1267"/>
        <end position="1365"/>
    </location>
</feature>
<dbReference type="Pfam" id="PF00072">
    <property type="entry name" value="Response_reg"/>
    <property type="match status" value="1"/>
</dbReference>
<keyword evidence="4" id="KW-0805">Transcription regulation</keyword>
<keyword evidence="7" id="KW-1133">Transmembrane helix</keyword>
<dbReference type="SMART" id="SM00448">
    <property type="entry name" value="REC"/>
    <property type="match status" value="1"/>
</dbReference>
<feature type="domain" description="Response regulatory" evidence="11">
    <location>
        <begin position="1119"/>
        <end position="1234"/>
    </location>
</feature>
<dbReference type="Gene3D" id="2.60.40.10">
    <property type="entry name" value="Immunoglobulins"/>
    <property type="match status" value="1"/>
</dbReference>
<comment type="catalytic activity">
    <reaction evidence="1">
        <text>ATP + protein L-histidine = ADP + protein N-phospho-L-histidine.</text>
        <dbReference type="EC" id="2.7.13.3"/>
    </reaction>
</comment>
<evidence type="ECO:0000256" key="5">
    <source>
        <dbReference type="ARBA" id="ARBA00023163"/>
    </source>
</evidence>
<dbReference type="SUPFAM" id="SSF63829">
    <property type="entry name" value="Calcium-dependent phosphotriesterase"/>
    <property type="match status" value="2"/>
</dbReference>
<dbReference type="SUPFAM" id="SSF46689">
    <property type="entry name" value="Homeodomain-like"/>
    <property type="match status" value="1"/>
</dbReference>
<dbReference type="Gene3D" id="3.40.50.2300">
    <property type="match status" value="1"/>
</dbReference>
<evidence type="ECO:0000256" key="4">
    <source>
        <dbReference type="ARBA" id="ARBA00023015"/>
    </source>
</evidence>
<dbReference type="InterPro" id="IPR009057">
    <property type="entry name" value="Homeodomain-like_sf"/>
</dbReference>
<dbReference type="Gene3D" id="2.130.10.10">
    <property type="entry name" value="YVTN repeat-like/Quinoprotein amine dehydrogenase"/>
    <property type="match status" value="2"/>
</dbReference>
<feature type="domain" description="Histidine kinase" evidence="10">
    <location>
        <begin position="845"/>
        <end position="1064"/>
    </location>
</feature>
<dbReference type="SMART" id="SM00387">
    <property type="entry name" value="HATPase_c"/>
    <property type="match status" value="1"/>
</dbReference>
<feature type="signal peptide" evidence="8">
    <location>
        <begin position="1"/>
        <end position="22"/>
    </location>
</feature>
<dbReference type="Pfam" id="PF00512">
    <property type="entry name" value="HisKA"/>
    <property type="match status" value="1"/>
</dbReference>
<dbReference type="Gene3D" id="1.10.287.130">
    <property type="match status" value="1"/>
</dbReference>
<organism evidence="12 13">
    <name type="scientific">Mucilaginibacter segetis</name>
    <dbReference type="NCBI Taxonomy" id="2793071"/>
    <lineage>
        <taxon>Bacteria</taxon>
        <taxon>Pseudomonadati</taxon>
        <taxon>Bacteroidota</taxon>
        <taxon>Sphingobacteriia</taxon>
        <taxon>Sphingobacteriales</taxon>
        <taxon>Sphingobacteriaceae</taxon>
        <taxon>Mucilaginibacter</taxon>
    </lineage>
</organism>
<dbReference type="Pfam" id="PF12833">
    <property type="entry name" value="HTH_18"/>
    <property type="match status" value="1"/>
</dbReference>
<dbReference type="SUPFAM" id="SSF55874">
    <property type="entry name" value="ATPase domain of HSP90 chaperone/DNA topoisomerase II/histidine kinase"/>
    <property type="match status" value="1"/>
</dbReference>
<dbReference type="InterPro" id="IPR011006">
    <property type="entry name" value="CheY-like_superfamily"/>
</dbReference>
<dbReference type="InterPro" id="IPR018060">
    <property type="entry name" value="HTH_AraC"/>
</dbReference>
<dbReference type="CDD" id="cd17574">
    <property type="entry name" value="REC_OmpR"/>
    <property type="match status" value="1"/>
</dbReference>
<evidence type="ECO:0000313" key="13">
    <source>
        <dbReference type="Proteomes" id="UP000613193"/>
    </source>
</evidence>
<dbReference type="Gene3D" id="3.30.565.10">
    <property type="entry name" value="Histidine kinase-like ATPase, C-terminal domain"/>
    <property type="match status" value="1"/>
</dbReference>
<dbReference type="InterPro" id="IPR011123">
    <property type="entry name" value="Y_Y_Y"/>
</dbReference>
<dbReference type="SMART" id="SM00388">
    <property type="entry name" value="HisKA"/>
    <property type="match status" value="1"/>
</dbReference>
<keyword evidence="3 6" id="KW-0597">Phosphoprotein</keyword>
<dbReference type="PROSITE" id="PS01124">
    <property type="entry name" value="HTH_ARAC_FAMILY_2"/>
    <property type="match status" value="1"/>
</dbReference>
<dbReference type="InterPro" id="IPR003661">
    <property type="entry name" value="HisK_dim/P_dom"/>
</dbReference>
<evidence type="ECO:0000256" key="2">
    <source>
        <dbReference type="ARBA" id="ARBA00012438"/>
    </source>
</evidence>
<name>A0A934PSW5_9SPHI</name>
<keyword evidence="13" id="KW-1185">Reference proteome</keyword>
<proteinExistence type="predicted"/>
<dbReference type="InterPro" id="IPR005467">
    <property type="entry name" value="His_kinase_dom"/>
</dbReference>
<dbReference type="PROSITE" id="PS50109">
    <property type="entry name" value="HIS_KIN"/>
    <property type="match status" value="1"/>
</dbReference>
<evidence type="ECO:0000259" key="9">
    <source>
        <dbReference type="PROSITE" id="PS01124"/>
    </source>
</evidence>
<dbReference type="GO" id="GO:0043565">
    <property type="term" value="F:sequence-specific DNA binding"/>
    <property type="evidence" value="ECO:0007669"/>
    <property type="project" value="InterPro"/>
</dbReference>
<keyword evidence="8" id="KW-0732">Signal</keyword>
<evidence type="ECO:0000256" key="6">
    <source>
        <dbReference type="PROSITE-ProRule" id="PRU00169"/>
    </source>
</evidence>
<dbReference type="SUPFAM" id="SSF52172">
    <property type="entry name" value="CheY-like"/>
    <property type="match status" value="1"/>
</dbReference>
<dbReference type="EMBL" id="JAEHFW010000001">
    <property type="protein sequence ID" value="MBK0378912.1"/>
    <property type="molecule type" value="Genomic_DNA"/>
</dbReference>
<feature type="chain" id="PRO_5037625915" description="histidine kinase" evidence="8">
    <location>
        <begin position="23"/>
        <end position="1373"/>
    </location>
</feature>
<dbReference type="InterPro" id="IPR015943">
    <property type="entry name" value="WD40/YVTN_repeat-like_dom_sf"/>
</dbReference>
<sequence length="1373" mass="157370">MRYLYTLMVFAGLVLCSTKSKAQYTYQQIDNSTGLSNSCINSIYQDSDNIVWFGTWDGLNYYDGNNIHVFNYEKAGSKSAIASNVIYQITGDNNRNIWVGTVQGLSRFNKNTGDFTNYFYNSKKVVTNGYTVSVDKDNDIYAARRNSSQLYHYNAQKDTFETVNIQGLKNFMLLRILFDDNGVLWLLKDDGILEAFKKTAAGFEALKQFSSVDNVDNVFFTNHQIFYATKTGELNRITTNFQKQKLLQLPHEVRSMSFFKQHYVFAWSSKGIGEYDQQFKPSNTIASQIPVLQNVRTTSLMNDATNLLWFGTDGNGVLKVAKKENYFGIVQKQPNGQSFHIPVRAFSEINNELWIGTKGNGIITIKDWGTKNVAFSTIQSFHTNVDLLDNCVYAIEKGNDGLAYIGSDAPGVTLYNLKDKTFIRWDDIINSKNYPTFGSVHCILSDKDGSVWLGLNESGLVHLKLAKTNEGKVKIEYLKRYKYTGNDKGPAADVIYTLAQGSDDRIWIGCRYGGLSVFNKKLNRFKTFKAATYKGSLSNNDVLSVYIDKAKRLWVGTSFGLNWIDEAEAGRSAHPVFEKLNTSSGLPNNTIHAINEDNEHNIWISTNKGLAKINPEKLKIVHYKESDGLQSDEFSDNAVWKDKKGVLYFGGIYGFNYFLPQNIHVSNEQPHLLISDMQFAGKNTPERGLRVLTKNGSSINRHYVLKPQDNYFELNLQPITYTNSQKCQYAYFLEGADKGWHFIGKREKIIYNNLPPGDYTLRIKWSNGEGAWTPGVTAFTVTVKQYWWLTPWAFMIYLAIISAGAYLLIRYRRNKFLMEHELKMEHMLRKKDEDLHQEQLNFFTNIAHELQTPLTLILGSLERYLFKSKKADQQQSGNNFLSIVKQEASRLHFLVHQLLEFRKAESGQLQNHYSYFNISELLANRAGLFNALVEQKELDFSCHIEEGIDMWMDKDKLEKIIFNLLSNAFKHCENKQYIIFSAHTCKETDKLEIVVANSGCKLTDNEISRLFDRFFVVDSSQQNKISSGIGLAFTRQLTQLLGSEISVSCENNWIAFKTQFPLHFVPDESQRVNETEKGDNAAYIFNSLPEGQDKSGHINLADSNKRSLVKSFEQEDKKAILIVDDEERIRYLLKDILGDTYIIYEASTGKQAVEVINRAMPDLIVSDIMMPDMNGLQLCDLIKNTSETCHIPFVLLSARTTVQQMTEGYSCGADAYIPKPFQTEHLLVRIQKLLEYRDKLHQLFNSGNIDMQLHNKDLNDSDKNFIEKVTRVIEENIDEELDGAFLENALNLSKIQLYRKIKTLSDMTPTELIRHIRLQKASSLLVNSDLTVSEIFYRTGFNNKTYFFREFKKIYSCSPNEYRLKYRLPTFKN</sequence>
<dbReference type="GO" id="GO:0003700">
    <property type="term" value="F:DNA-binding transcription factor activity"/>
    <property type="evidence" value="ECO:0007669"/>
    <property type="project" value="InterPro"/>
</dbReference>
<evidence type="ECO:0000256" key="8">
    <source>
        <dbReference type="SAM" id="SignalP"/>
    </source>
</evidence>
<feature type="modified residue" description="4-aspartylphosphate" evidence="6">
    <location>
        <position position="1167"/>
    </location>
</feature>
<dbReference type="InterPro" id="IPR013783">
    <property type="entry name" value="Ig-like_fold"/>
</dbReference>
<dbReference type="InterPro" id="IPR036890">
    <property type="entry name" value="HATPase_C_sf"/>
</dbReference>
<dbReference type="RefSeq" id="WP_200065358.1">
    <property type="nucleotide sequence ID" value="NZ_JAEHFW010000001.1"/>
</dbReference>
<dbReference type="GO" id="GO:0000155">
    <property type="term" value="F:phosphorelay sensor kinase activity"/>
    <property type="evidence" value="ECO:0007669"/>
    <property type="project" value="InterPro"/>
</dbReference>
<dbReference type="InterPro" id="IPR003594">
    <property type="entry name" value="HATPase_dom"/>
</dbReference>
<accession>A0A934PSW5</accession>
<dbReference type="PROSITE" id="PS50110">
    <property type="entry name" value="RESPONSE_REGULATORY"/>
    <property type="match status" value="1"/>
</dbReference>
<keyword evidence="5" id="KW-0804">Transcription</keyword>
<keyword evidence="7" id="KW-0812">Transmembrane</keyword>
<dbReference type="InterPro" id="IPR011110">
    <property type="entry name" value="Reg_prop"/>
</dbReference>
<dbReference type="Pfam" id="PF07494">
    <property type="entry name" value="Reg_prop"/>
    <property type="match status" value="3"/>
</dbReference>
<dbReference type="Pfam" id="PF02518">
    <property type="entry name" value="HATPase_c"/>
    <property type="match status" value="1"/>
</dbReference>
<evidence type="ECO:0000256" key="3">
    <source>
        <dbReference type="ARBA" id="ARBA00022553"/>
    </source>
</evidence>
<dbReference type="PANTHER" id="PTHR43547:SF2">
    <property type="entry name" value="HYBRID SIGNAL TRANSDUCTION HISTIDINE KINASE C"/>
    <property type="match status" value="1"/>
</dbReference>
<reference evidence="12" key="1">
    <citation type="submission" date="2020-12" db="EMBL/GenBank/DDBJ databases">
        <title>Bacterial novel species Mucilaginibacter sp. SD-g isolated from soil.</title>
        <authorList>
            <person name="Jung H.-Y."/>
        </authorList>
    </citation>
    <scope>NUCLEOTIDE SEQUENCE</scope>
    <source>
        <strain evidence="12">SD-g</strain>
    </source>
</reference>
<evidence type="ECO:0000259" key="10">
    <source>
        <dbReference type="PROSITE" id="PS50109"/>
    </source>
</evidence>
<dbReference type="SMART" id="SM00342">
    <property type="entry name" value="HTH_ARAC"/>
    <property type="match status" value="1"/>
</dbReference>
<dbReference type="InterPro" id="IPR036097">
    <property type="entry name" value="HisK_dim/P_sf"/>
</dbReference>